<dbReference type="Proteomes" id="UP000746747">
    <property type="component" value="Unassembled WGS sequence"/>
</dbReference>
<protein>
    <submittedName>
        <fullName evidence="2">Uncharacterized protein</fullName>
    </submittedName>
</protein>
<accession>A0A8J2Q9B5</accession>
<organism evidence="2 3">
    <name type="scientific">Cercopithifilaria johnstoni</name>
    <dbReference type="NCBI Taxonomy" id="2874296"/>
    <lineage>
        <taxon>Eukaryota</taxon>
        <taxon>Metazoa</taxon>
        <taxon>Ecdysozoa</taxon>
        <taxon>Nematoda</taxon>
        <taxon>Chromadorea</taxon>
        <taxon>Rhabditida</taxon>
        <taxon>Spirurina</taxon>
        <taxon>Spiruromorpha</taxon>
        <taxon>Filarioidea</taxon>
        <taxon>Onchocercidae</taxon>
        <taxon>Cercopithifilaria</taxon>
    </lineage>
</organism>
<sequence>MWQFCAILFAAWFHYCIAYDTVILSTLNLKKMTVEDLAVSSKVLAIGIKDFSLPNFGIYAQAYRAENSDAPFASVMQIFPYQKALPMENPLMVTSNNGDVHKSAVGVDYITFDSFEDLHDLLASNENFKGYQTVVISSQDAFEKELIRRKRVSSDVSFDDVLSSDEVPKANSRQRLSAADRVIFSLSQQF</sequence>
<evidence type="ECO:0000256" key="1">
    <source>
        <dbReference type="SAM" id="SignalP"/>
    </source>
</evidence>
<proteinExistence type="predicted"/>
<gene>
    <name evidence="2" type="ORF">CJOHNSTONI_LOCUS2900</name>
</gene>
<evidence type="ECO:0000313" key="3">
    <source>
        <dbReference type="Proteomes" id="UP000746747"/>
    </source>
</evidence>
<feature type="chain" id="PRO_5035262364" evidence="1">
    <location>
        <begin position="19"/>
        <end position="190"/>
    </location>
</feature>
<dbReference type="OrthoDB" id="9985059at2759"/>
<keyword evidence="3" id="KW-1185">Reference proteome</keyword>
<feature type="signal peptide" evidence="1">
    <location>
        <begin position="1"/>
        <end position="18"/>
    </location>
</feature>
<reference evidence="2" key="1">
    <citation type="submission" date="2021-09" db="EMBL/GenBank/DDBJ databases">
        <authorList>
            <consortium name="Pathogen Informatics"/>
        </authorList>
    </citation>
    <scope>NUCLEOTIDE SEQUENCE</scope>
</reference>
<keyword evidence="1" id="KW-0732">Signal</keyword>
<evidence type="ECO:0000313" key="2">
    <source>
        <dbReference type="EMBL" id="CAG9532601.1"/>
    </source>
</evidence>
<name>A0A8J2Q9B5_9BILA</name>
<comment type="caution">
    <text evidence="2">The sequence shown here is derived from an EMBL/GenBank/DDBJ whole genome shotgun (WGS) entry which is preliminary data.</text>
</comment>
<dbReference type="EMBL" id="CAKAEH010001028">
    <property type="protein sequence ID" value="CAG9532601.1"/>
    <property type="molecule type" value="Genomic_DNA"/>
</dbReference>
<dbReference type="AlphaFoldDB" id="A0A8J2Q9B5"/>